<protein>
    <submittedName>
        <fullName evidence="2">Uncharacterized protein</fullName>
    </submittedName>
</protein>
<reference evidence="2" key="1">
    <citation type="submission" date="2023-08" db="EMBL/GenBank/DDBJ databases">
        <authorList>
            <person name="Chen Y."/>
            <person name="Shah S."/>
            <person name="Dougan E. K."/>
            <person name="Thang M."/>
            <person name="Chan C."/>
        </authorList>
    </citation>
    <scope>NUCLEOTIDE SEQUENCE</scope>
</reference>
<feature type="region of interest" description="Disordered" evidence="1">
    <location>
        <begin position="685"/>
        <end position="708"/>
    </location>
</feature>
<evidence type="ECO:0000256" key="1">
    <source>
        <dbReference type="SAM" id="MobiDB-lite"/>
    </source>
</evidence>
<feature type="region of interest" description="Disordered" evidence="1">
    <location>
        <begin position="1"/>
        <end position="96"/>
    </location>
</feature>
<feature type="compositionally biased region" description="Acidic residues" evidence="1">
    <location>
        <begin position="87"/>
        <end position="96"/>
    </location>
</feature>
<keyword evidence="3" id="KW-1185">Reference proteome</keyword>
<evidence type="ECO:0000313" key="3">
    <source>
        <dbReference type="Proteomes" id="UP001178507"/>
    </source>
</evidence>
<sequence length="828" mass="92922">MADSDSGDEVFELEPDSDNAPWGESNGSASDEVIELEEHENSAPQRESNGSDTDEVIELDGDDEEYEVLKSDSEGSSAFSTSNSLENEGDDTCEDAPEVELLTDADSRSNAQIEMVKEVQAIDSDLLKQCMDYCSHAWPSEDGYDMLLSKLLPDVQSLPEPNPADLSTLAFSDSGESEPEAAVPIGQVGLDPSALNPSLKSKQAKNVHMQRLLHKEAEKKRQEHSLDGNADVKKQQTDLLEPLLTDLGWSSQDIQMLVERCNHDTKEIQKEVDSIIASAATSESTSWFTSVKRRHQREAGLKQLKKQEMGHLKNNFGRVMRELEAPSGKKERESTEQVEPLPRKEEPMPEVSSVQQMNRSECRRLLQQMKPLLHAPAALYKALAKRALDEYCKAKPLCFFDCRRITFWQFNGDEGRHRSGRYAGTRFFEYLLESEAGLLARLSAIHPIAAVYMLHTMMESQNVITPVFQEVGRYVGERISNLDRDALGRLPLIFAKAGVRNPGLLIVVKQECLRRCKLKEGPHSLSPKVITDVLLAFAITKTVDEELFEAMMLRAVSLLDTALLPELPAELCAPVISSFGKVPAAPFLLQDLVQLCRSFLDLQCVDQQFFDDVSDYIVRALRLPDAETIDWFIRNPSSTLPQIAQIYVKAQIFSSDLFAALKWIASRRKEDLRADSLKQLQNSFQAQKREEEKQERKRHQPPRRRGAMGRALVEHVPEVRVQTRKEKARDLRQRLAAMTEEEVLKEVAEAEELAGYSASAKVLLSGIKMEALLEAQEGPKDGKRTKSEVMEASTSISIRSLVKGKKARHEELSASAKAEARKHARQKK</sequence>
<dbReference type="Proteomes" id="UP001178507">
    <property type="component" value="Unassembled WGS sequence"/>
</dbReference>
<feature type="region of interest" description="Disordered" evidence="1">
    <location>
        <begin position="187"/>
        <end position="206"/>
    </location>
</feature>
<feature type="region of interest" description="Disordered" evidence="1">
    <location>
        <begin position="800"/>
        <end position="828"/>
    </location>
</feature>
<gene>
    <name evidence="2" type="ORF">EVOR1521_LOCUS24892</name>
</gene>
<feature type="compositionally biased region" description="Basic and acidic residues" evidence="1">
    <location>
        <begin position="324"/>
        <end position="347"/>
    </location>
</feature>
<name>A0AA36J908_9DINO</name>
<dbReference type="EMBL" id="CAUJNA010003431">
    <property type="protein sequence ID" value="CAJ1401823.1"/>
    <property type="molecule type" value="Genomic_DNA"/>
</dbReference>
<evidence type="ECO:0000313" key="2">
    <source>
        <dbReference type="EMBL" id="CAJ1401823.1"/>
    </source>
</evidence>
<feature type="region of interest" description="Disordered" evidence="1">
    <location>
        <begin position="324"/>
        <end position="355"/>
    </location>
</feature>
<feature type="region of interest" description="Disordered" evidence="1">
    <location>
        <begin position="775"/>
        <end position="794"/>
    </location>
</feature>
<proteinExistence type="predicted"/>
<feature type="compositionally biased region" description="Polar residues" evidence="1">
    <location>
        <begin position="74"/>
        <end position="86"/>
    </location>
</feature>
<feature type="compositionally biased region" description="Acidic residues" evidence="1">
    <location>
        <begin position="1"/>
        <end position="17"/>
    </location>
</feature>
<dbReference type="AlphaFoldDB" id="A0AA36J908"/>
<feature type="compositionally biased region" description="Basic residues" evidence="1">
    <location>
        <begin position="696"/>
        <end position="707"/>
    </location>
</feature>
<feature type="compositionally biased region" description="Acidic residues" evidence="1">
    <location>
        <begin position="52"/>
        <end position="66"/>
    </location>
</feature>
<comment type="caution">
    <text evidence="2">The sequence shown here is derived from an EMBL/GenBank/DDBJ whole genome shotgun (WGS) entry which is preliminary data.</text>
</comment>
<accession>A0AA36J908</accession>
<organism evidence="2 3">
    <name type="scientific">Effrenium voratum</name>
    <dbReference type="NCBI Taxonomy" id="2562239"/>
    <lineage>
        <taxon>Eukaryota</taxon>
        <taxon>Sar</taxon>
        <taxon>Alveolata</taxon>
        <taxon>Dinophyceae</taxon>
        <taxon>Suessiales</taxon>
        <taxon>Symbiodiniaceae</taxon>
        <taxon>Effrenium</taxon>
    </lineage>
</organism>
<feature type="compositionally biased region" description="Basic and acidic residues" evidence="1">
    <location>
        <begin position="777"/>
        <end position="789"/>
    </location>
</feature>
<feature type="compositionally biased region" description="Polar residues" evidence="1">
    <location>
        <begin position="42"/>
        <end position="51"/>
    </location>
</feature>